<dbReference type="PANTHER" id="PTHR46470">
    <property type="entry name" value="N-ACYLNEURAMINATE-9-PHOSPHATASE"/>
    <property type="match status" value="1"/>
</dbReference>
<evidence type="ECO:0000256" key="1">
    <source>
        <dbReference type="ARBA" id="ARBA00001946"/>
    </source>
</evidence>
<name>A0A1H9SCZ8_9ACTN</name>
<dbReference type="PRINTS" id="PR00413">
    <property type="entry name" value="HADHALOGNASE"/>
</dbReference>
<gene>
    <name evidence="4" type="ORF">SAMN05443377_11242</name>
</gene>
<dbReference type="SUPFAM" id="SSF56784">
    <property type="entry name" value="HAD-like"/>
    <property type="match status" value="1"/>
</dbReference>
<keyword evidence="3" id="KW-0460">Magnesium</keyword>
<accession>A0A1H9SCZ8</accession>
<dbReference type="InterPro" id="IPR036412">
    <property type="entry name" value="HAD-like_sf"/>
</dbReference>
<dbReference type="InterPro" id="IPR051400">
    <property type="entry name" value="HAD-like_hydrolase"/>
</dbReference>
<sequence>MLLRVRACVLDMDDTVNRTSEAMDIGLRAGVEALWPALSSPLRTEAVRRYVVDEAGWFERFSTGRIGFREMRRGRLDALAAELGTEVDDSQFGCFEQVYRDAFERSCRAYEDALRLIGQASAAGVPIAVLSNSAEHMTRMKVNRLGLQDSFAAVFSCDQLPAGKPDPGAYRAVCQTLGCDPGEVGYVDDLYRDARGASLAGLSAIWVDRRAEGRRAGDDGQGSVIRVTSLDEIGLERGPACRAEAG</sequence>
<dbReference type="GO" id="GO:0044281">
    <property type="term" value="P:small molecule metabolic process"/>
    <property type="evidence" value="ECO:0007669"/>
    <property type="project" value="UniProtKB-ARBA"/>
</dbReference>
<organism evidence="4 5">
    <name type="scientific">Propionibacterium cyclohexanicum</name>
    <dbReference type="NCBI Taxonomy" id="64702"/>
    <lineage>
        <taxon>Bacteria</taxon>
        <taxon>Bacillati</taxon>
        <taxon>Actinomycetota</taxon>
        <taxon>Actinomycetes</taxon>
        <taxon>Propionibacteriales</taxon>
        <taxon>Propionibacteriaceae</taxon>
        <taxon>Propionibacterium</taxon>
    </lineage>
</organism>
<keyword evidence="5" id="KW-1185">Reference proteome</keyword>
<dbReference type="SFLD" id="SFLDG01129">
    <property type="entry name" value="C1.5:_HAD__Beta-PGM__Phosphata"/>
    <property type="match status" value="1"/>
</dbReference>
<dbReference type="Pfam" id="PF00702">
    <property type="entry name" value="Hydrolase"/>
    <property type="match status" value="1"/>
</dbReference>
<evidence type="ECO:0000256" key="3">
    <source>
        <dbReference type="ARBA" id="ARBA00022842"/>
    </source>
</evidence>
<dbReference type="SFLD" id="SFLDS00003">
    <property type="entry name" value="Haloacid_Dehalogenase"/>
    <property type="match status" value="1"/>
</dbReference>
<evidence type="ECO:0000313" key="5">
    <source>
        <dbReference type="Proteomes" id="UP000198815"/>
    </source>
</evidence>
<evidence type="ECO:0000313" key="4">
    <source>
        <dbReference type="EMBL" id="SER82243.1"/>
    </source>
</evidence>
<dbReference type="Gene3D" id="3.40.50.1000">
    <property type="entry name" value="HAD superfamily/HAD-like"/>
    <property type="match status" value="1"/>
</dbReference>
<dbReference type="InterPro" id="IPR006439">
    <property type="entry name" value="HAD-SF_hydro_IA"/>
</dbReference>
<dbReference type="NCBIfam" id="TIGR01509">
    <property type="entry name" value="HAD-SF-IA-v3"/>
    <property type="match status" value="1"/>
</dbReference>
<dbReference type="EMBL" id="FOGZ01000012">
    <property type="protein sequence ID" value="SER82243.1"/>
    <property type="molecule type" value="Genomic_DNA"/>
</dbReference>
<protein>
    <submittedName>
        <fullName evidence="4">Putative hydrolase of the HAD superfamily</fullName>
    </submittedName>
</protein>
<keyword evidence="2 4" id="KW-0378">Hydrolase</keyword>
<dbReference type="RefSeq" id="WP_177170109.1">
    <property type="nucleotide sequence ID" value="NZ_FOGZ01000012.1"/>
</dbReference>
<dbReference type="Proteomes" id="UP000198815">
    <property type="component" value="Unassembled WGS sequence"/>
</dbReference>
<dbReference type="PANTHER" id="PTHR46470:SF4">
    <property type="entry name" value="5-AMINO-6-(5-PHOSPHO-D-RIBITYLAMINO)URACIL PHOSPHATASE YIGB"/>
    <property type="match status" value="1"/>
</dbReference>
<dbReference type="AlphaFoldDB" id="A0A1H9SCZ8"/>
<proteinExistence type="predicted"/>
<dbReference type="GO" id="GO:0016787">
    <property type="term" value="F:hydrolase activity"/>
    <property type="evidence" value="ECO:0007669"/>
    <property type="project" value="UniProtKB-KW"/>
</dbReference>
<reference evidence="4 5" key="1">
    <citation type="submission" date="2016-10" db="EMBL/GenBank/DDBJ databases">
        <authorList>
            <person name="de Groot N.N."/>
        </authorList>
    </citation>
    <scope>NUCLEOTIDE SEQUENCE [LARGE SCALE GENOMIC DNA]</scope>
    <source>
        <strain evidence="4 5">DSM 16859</strain>
    </source>
</reference>
<evidence type="ECO:0000256" key="2">
    <source>
        <dbReference type="ARBA" id="ARBA00022801"/>
    </source>
</evidence>
<dbReference type="STRING" id="64702.SAMN05443377_11242"/>
<comment type="cofactor">
    <cofactor evidence="1">
        <name>Mg(2+)</name>
        <dbReference type="ChEBI" id="CHEBI:18420"/>
    </cofactor>
</comment>
<dbReference type="InterPro" id="IPR023214">
    <property type="entry name" value="HAD_sf"/>
</dbReference>